<gene>
    <name evidence="2" type="ORF">SAMN02927925_01226</name>
</gene>
<feature type="signal peptide" evidence="1">
    <location>
        <begin position="1"/>
        <end position="21"/>
    </location>
</feature>
<dbReference type="EMBL" id="FMTY01000002">
    <property type="protein sequence ID" value="SCX07782.1"/>
    <property type="molecule type" value="Genomic_DNA"/>
</dbReference>
<dbReference type="eggNOG" id="ENOG5032QRC">
    <property type="taxonomic scope" value="Bacteria"/>
</dbReference>
<dbReference type="AlphaFoldDB" id="A0A1G4VJP6"/>
<organism evidence="2 3">
    <name type="scientific">Flavobacterium saliperosum</name>
    <dbReference type="NCBI Taxonomy" id="329186"/>
    <lineage>
        <taxon>Bacteria</taxon>
        <taxon>Pseudomonadati</taxon>
        <taxon>Bacteroidota</taxon>
        <taxon>Flavobacteriia</taxon>
        <taxon>Flavobacteriales</taxon>
        <taxon>Flavobacteriaceae</taxon>
        <taxon>Flavobacterium</taxon>
    </lineage>
</organism>
<evidence type="ECO:0000313" key="3">
    <source>
        <dbReference type="Proteomes" id="UP000182124"/>
    </source>
</evidence>
<dbReference type="STRING" id="329186.SAMN02927925_01226"/>
<sequence>MKTIKLYLIAVLGILSLVSCKNDDEFYNAVYISVPNLITIDTPGSYAVGDNVAFHTDFSRYQDENGLSTQLDIYITSQAESFGFAYRLEKETAPDVWTSILLNEDEYSVAEAVYQSGTMTYKCDKAIALTSAGEYRLSFGESYTGNQSTDLISRNPSNKTSVRITTNANSLDAQGYYYFTVN</sequence>
<dbReference type="Proteomes" id="UP000182124">
    <property type="component" value="Unassembled WGS sequence"/>
</dbReference>
<dbReference type="PROSITE" id="PS51257">
    <property type="entry name" value="PROKAR_LIPOPROTEIN"/>
    <property type="match status" value="1"/>
</dbReference>
<feature type="chain" id="PRO_5010288665" description="DUF4082 domain-containing protein" evidence="1">
    <location>
        <begin position="22"/>
        <end position="182"/>
    </location>
</feature>
<evidence type="ECO:0000313" key="2">
    <source>
        <dbReference type="EMBL" id="SCX07782.1"/>
    </source>
</evidence>
<accession>A0A1G4VJP6</accession>
<evidence type="ECO:0000256" key="1">
    <source>
        <dbReference type="SAM" id="SignalP"/>
    </source>
</evidence>
<name>A0A1G4VJP6_9FLAO</name>
<keyword evidence="1" id="KW-0732">Signal</keyword>
<reference evidence="2 3" key="1">
    <citation type="submission" date="2016-10" db="EMBL/GenBank/DDBJ databases">
        <authorList>
            <person name="de Groot N.N."/>
        </authorList>
    </citation>
    <scope>NUCLEOTIDE SEQUENCE [LARGE SCALE GENOMIC DNA]</scope>
    <source>
        <strain evidence="2 3">CGMCC 1.3801</strain>
    </source>
</reference>
<dbReference type="RefSeq" id="WP_023576800.1">
    <property type="nucleotide sequence ID" value="NZ_CBCSBQ010000009.1"/>
</dbReference>
<evidence type="ECO:0008006" key="4">
    <source>
        <dbReference type="Google" id="ProtNLM"/>
    </source>
</evidence>
<protein>
    <recommendedName>
        <fullName evidence="4">DUF4082 domain-containing protein</fullName>
    </recommendedName>
</protein>
<proteinExistence type="predicted"/>